<dbReference type="Proteomes" id="UP000887563">
    <property type="component" value="Unplaced"/>
</dbReference>
<reference evidence="4" key="1">
    <citation type="submission" date="2022-11" db="UniProtKB">
        <authorList>
            <consortium name="WormBaseParasite"/>
        </authorList>
    </citation>
    <scope>IDENTIFICATION</scope>
</reference>
<evidence type="ECO:0000313" key="4">
    <source>
        <dbReference type="WBParaSite" id="Minc3s00781g17262"/>
    </source>
</evidence>
<accession>A0A914LXL6</accession>
<keyword evidence="2" id="KW-0812">Transmembrane</keyword>
<proteinExistence type="predicted"/>
<keyword evidence="2" id="KW-0472">Membrane</keyword>
<dbReference type="AlphaFoldDB" id="A0A914LXL6"/>
<feature type="region of interest" description="Disordered" evidence="1">
    <location>
        <begin position="146"/>
        <end position="170"/>
    </location>
</feature>
<evidence type="ECO:0000256" key="2">
    <source>
        <dbReference type="SAM" id="Phobius"/>
    </source>
</evidence>
<keyword evidence="3" id="KW-1185">Reference proteome</keyword>
<dbReference type="WBParaSite" id="Minc3s00781g17262">
    <property type="protein sequence ID" value="Minc3s00781g17262"/>
    <property type="gene ID" value="Minc3s00781g17262"/>
</dbReference>
<protein>
    <submittedName>
        <fullName evidence="4">Uncharacterized protein</fullName>
    </submittedName>
</protein>
<sequence length="170" mass="20042">MENFPSNQTWVPVSNCSCPIAENNCYRPELYSKPIICAHNSIPNILKFLERPVEFNCSIYFVYIILIAILGTQLCLFGAWIMERYLNGRRAEQHRRRREERIFAPDLHVHTRRVRRPIKKDDIGPPLPLHCLVTEQRVEVHEIEMDTMGGKENEKKNENKEVKNKEIEKV</sequence>
<organism evidence="3 4">
    <name type="scientific">Meloidogyne incognita</name>
    <name type="common">Southern root-knot nematode worm</name>
    <name type="synonym">Oxyuris incognita</name>
    <dbReference type="NCBI Taxonomy" id="6306"/>
    <lineage>
        <taxon>Eukaryota</taxon>
        <taxon>Metazoa</taxon>
        <taxon>Ecdysozoa</taxon>
        <taxon>Nematoda</taxon>
        <taxon>Chromadorea</taxon>
        <taxon>Rhabditida</taxon>
        <taxon>Tylenchina</taxon>
        <taxon>Tylenchomorpha</taxon>
        <taxon>Tylenchoidea</taxon>
        <taxon>Meloidogynidae</taxon>
        <taxon>Meloidogyninae</taxon>
        <taxon>Meloidogyne</taxon>
        <taxon>Meloidogyne incognita group</taxon>
    </lineage>
</organism>
<keyword evidence="2" id="KW-1133">Transmembrane helix</keyword>
<feature type="transmembrane region" description="Helical" evidence="2">
    <location>
        <begin position="59"/>
        <end position="81"/>
    </location>
</feature>
<evidence type="ECO:0000313" key="3">
    <source>
        <dbReference type="Proteomes" id="UP000887563"/>
    </source>
</evidence>
<evidence type="ECO:0000256" key="1">
    <source>
        <dbReference type="SAM" id="MobiDB-lite"/>
    </source>
</evidence>
<name>A0A914LXL6_MELIC</name>